<dbReference type="EMBL" id="ML120403">
    <property type="protein sequence ID" value="RPA97594.1"/>
    <property type="molecule type" value="Genomic_DNA"/>
</dbReference>
<keyword evidence="2" id="KW-1185">Reference proteome</keyword>
<evidence type="ECO:0000313" key="1">
    <source>
        <dbReference type="EMBL" id="RPA97594.1"/>
    </source>
</evidence>
<dbReference type="Proteomes" id="UP000276215">
    <property type="component" value="Unassembled WGS sequence"/>
</dbReference>
<accession>A0A3N4JV63</accession>
<dbReference type="AlphaFoldDB" id="A0A3N4JV63"/>
<name>A0A3N4JV63_9PEZI</name>
<dbReference type="Pfam" id="PF14223">
    <property type="entry name" value="Retrotran_gag_2"/>
    <property type="match status" value="1"/>
</dbReference>
<gene>
    <name evidence="1" type="ORF">L873DRAFT_1115210</name>
</gene>
<organism evidence="1 2">
    <name type="scientific">Choiromyces venosus 120613-1</name>
    <dbReference type="NCBI Taxonomy" id="1336337"/>
    <lineage>
        <taxon>Eukaryota</taxon>
        <taxon>Fungi</taxon>
        <taxon>Dikarya</taxon>
        <taxon>Ascomycota</taxon>
        <taxon>Pezizomycotina</taxon>
        <taxon>Pezizomycetes</taxon>
        <taxon>Pezizales</taxon>
        <taxon>Tuberaceae</taxon>
        <taxon>Choiromyces</taxon>
    </lineage>
</organism>
<evidence type="ECO:0000313" key="2">
    <source>
        <dbReference type="Proteomes" id="UP000276215"/>
    </source>
</evidence>
<sequence length="140" mass="16257">MHEQNKNIIAKDDMLESGFDSTGVTTWIVVELLNNTNYERWGCNMMILIAGKGLTFIVDRTKEYPASEAPMTGTMASLMKEQLKWKSRDVMAKALLASYIEPHFHHKYWGCESAKMMWSTVRKDQKKNRAEYFHCINDDI</sequence>
<reference evidence="1 2" key="1">
    <citation type="journal article" date="2018" name="Nat. Ecol. Evol.">
        <title>Pezizomycetes genomes reveal the molecular basis of ectomycorrhizal truffle lifestyle.</title>
        <authorList>
            <person name="Murat C."/>
            <person name="Payen T."/>
            <person name="Noel B."/>
            <person name="Kuo A."/>
            <person name="Morin E."/>
            <person name="Chen J."/>
            <person name="Kohler A."/>
            <person name="Krizsan K."/>
            <person name="Balestrini R."/>
            <person name="Da Silva C."/>
            <person name="Montanini B."/>
            <person name="Hainaut M."/>
            <person name="Levati E."/>
            <person name="Barry K.W."/>
            <person name="Belfiori B."/>
            <person name="Cichocki N."/>
            <person name="Clum A."/>
            <person name="Dockter R.B."/>
            <person name="Fauchery L."/>
            <person name="Guy J."/>
            <person name="Iotti M."/>
            <person name="Le Tacon F."/>
            <person name="Lindquist E.A."/>
            <person name="Lipzen A."/>
            <person name="Malagnac F."/>
            <person name="Mello A."/>
            <person name="Molinier V."/>
            <person name="Miyauchi S."/>
            <person name="Poulain J."/>
            <person name="Riccioni C."/>
            <person name="Rubini A."/>
            <person name="Sitrit Y."/>
            <person name="Splivallo R."/>
            <person name="Traeger S."/>
            <person name="Wang M."/>
            <person name="Zifcakova L."/>
            <person name="Wipf D."/>
            <person name="Zambonelli A."/>
            <person name="Paolocci F."/>
            <person name="Nowrousian M."/>
            <person name="Ottonello S."/>
            <person name="Baldrian P."/>
            <person name="Spatafora J.W."/>
            <person name="Henrissat B."/>
            <person name="Nagy L.G."/>
            <person name="Aury J.M."/>
            <person name="Wincker P."/>
            <person name="Grigoriev I.V."/>
            <person name="Bonfante P."/>
            <person name="Martin F.M."/>
        </authorList>
    </citation>
    <scope>NUCLEOTIDE SEQUENCE [LARGE SCALE GENOMIC DNA]</scope>
    <source>
        <strain evidence="1 2">120613-1</strain>
    </source>
</reference>
<proteinExistence type="predicted"/>
<evidence type="ECO:0008006" key="3">
    <source>
        <dbReference type="Google" id="ProtNLM"/>
    </source>
</evidence>
<protein>
    <recommendedName>
        <fullName evidence="3">Retrotransposon Copia-like N-terminal domain-containing protein</fullName>
    </recommendedName>
</protein>